<dbReference type="Pfam" id="PF17973">
    <property type="entry name" value="bMG10"/>
    <property type="match status" value="1"/>
</dbReference>
<dbReference type="InterPro" id="IPR011625">
    <property type="entry name" value="A2M_N_BRD"/>
</dbReference>
<evidence type="ECO:0000313" key="7">
    <source>
        <dbReference type="Proteomes" id="UP000252249"/>
    </source>
</evidence>
<organism evidence="6 7">
    <name type="scientific">Oceanihabitans sediminis</name>
    <dbReference type="NCBI Taxonomy" id="1812012"/>
    <lineage>
        <taxon>Bacteria</taxon>
        <taxon>Pseudomonadati</taxon>
        <taxon>Bacteroidota</taxon>
        <taxon>Flavobacteriia</taxon>
        <taxon>Flavobacteriales</taxon>
        <taxon>Flavobacteriaceae</taxon>
        <taxon>Oceanihabitans</taxon>
    </lineage>
</organism>
<evidence type="ECO:0000256" key="3">
    <source>
        <dbReference type="SAM" id="SignalP"/>
    </source>
</evidence>
<comment type="similarity">
    <text evidence="1">Belongs to the protease inhibitor I39 (alpha-2-macroglobulin) family. Bacterial alpha-2-macroglobulin subfamily.</text>
</comment>
<dbReference type="Gene3D" id="2.60.40.1930">
    <property type="match status" value="1"/>
</dbReference>
<keyword evidence="7" id="KW-1185">Reference proteome</keyword>
<feature type="signal peptide" evidence="3">
    <location>
        <begin position="1"/>
        <end position="19"/>
    </location>
</feature>
<comment type="caution">
    <text evidence="6">The sequence shown here is derived from an EMBL/GenBank/DDBJ whole genome shotgun (WGS) entry which is preliminary data.</text>
</comment>
<evidence type="ECO:0000256" key="2">
    <source>
        <dbReference type="SAM" id="Coils"/>
    </source>
</evidence>
<dbReference type="InterPro" id="IPR002890">
    <property type="entry name" value="MG2"/>
</dbReference>
<dbReference type="OrthoDB" id="9767116at2"/>
<proteinExistence type="inferred from homology"/>
<dbReference type="Gene3D" id="1.50.10.20">
    <property type="match status" value="1"/>
</dbReference>
<evidence type="ECO:0000259" key="5">
    <source>
        <dbReference type="SMART" id="SM01360"/>
    </source>
</evidence>
<evidence type="ECO:0000256" key="1">
    <source>
        <dbReference type="ARBA" id="ARBA00010556"/>
    </source>
</evidence>
<accession>A0A368P8M1</accession>
<feature type="chain" id="PRO_5016926108" evidence="3">
    <location>
        <begin position="20"/>
        <end position="2033"/>
    </location>
</feature>
<dbReference type="PANTHER" id="PTHR40094">
    <property type="entry name" value="ALPHA-2-MACROGLOBULIN HOMOLOG"/>
    <property type="match status" value="1"/>
</dbReference>
<dbReference type="PANTHER" id="PTHR40094:SF1">
    <property type="entry name" value="UBIQUITIN DOMAIN-CONTAINING PROTEIN"/>
    <property type="match status" value="1"/>
</dbReference>
<dbReference type="Pfam" id="PF00207">
    <property type="entry name" value="A2M"/>
    <property type="match status" value="1"/>
</dbReference>
<dbReference type="SMART" id="SM01359">
    <property type="entry name" value="A2M_N_2"/>
    <property type="match status" value="1"/>
</dbReference>
<reference evidence="6 7" key="1">
    <citation type="submission" date="2018-07" db="EMBL/GenBank/DDBJ databases">
        <title>Oceanihabitans testaceum sp. nov., isolated from marine sediment.</title>
        <authorList>
            <person name="Li C.-M."/>
        </authorList>
    </citation>
    <scope>NUCLEOTIDE SEQUENCE [LARGE SCALE GENOMIC DNA]</scope>
    <source>
        <strain evidence="6 7">S9-10</strain>
    </source>
</reference>
<dbReference type="SMART" id="SM01360">
    <property type="entry name" value="A2M"/>
    <property type="match status" value="1"/>
</dbReference>
<protein>
    <submittedName>
        <fullName evidence="6">Alpha-2-macroglobulin</fullName>
    </submittedName>
</protein>
<name>A0A368P8M1_9FLAO</name>
<sequence>MKKILSIIMILLFANSALAQSDDFKKLWAQVDTFEKKGLTKSALKVVEEISRKAKSDKNSPQTVKTLIYKSKYALTLEEDAQLKIILDFKEEINKSVSPTKNLLENMLANLYWQYFQQNRYKFYNRTKTEEKVDDTDFRTWDLQTLFNEVSIHFQNSLENKKLLQETSLEDFDEILHKQENSKTFRPTLYDLLSHNVLDFYKTDENSIAKPAYKFTINHEDYLSEADTFIKLPITTKDTTSHQLQALKIYQNLIQFHSKDKTSEAFVDVNIKRLHFAMNHASFDNKDLIYQKTLQAEIQKVKDLEVSGLYTFEIAFFYMLQGSEYNQDSNNDHRWKLQKAITLIDELTSKFPKSVAAEKSAVLRDRILQQSLYITTEEHLPVQKHARLLINYKNIENLQFSVFEINESQLEKINKTYRQDEKLELIKKLPLTTSWNSSLCNENDYQKHNTEVVIPKLNSGRYILLAETENKTYAFSKVQITNLAIVENTTNSKTIFQVIDRNNGKPIPDAKINIRYLKNGRRTFSSEKHVSNEKGEVTLNIDSSRYSNVKIEVTHQGDKAYFGDYYIYQNNYHKEDKQTYKSFLFTDRSIYRPGQTVYFKGIAIQSKNGKTEVLANEPVYITLYDANSQEVKEIELKTNEFGSVAGEFILPSTGITGEFELEFDGDIKDIYTTHYFSVEEYKRPKFETTFQPVTETYKVNDEITIKGNALAYAGSNITDAKVSYRVHRKVQYPRWYYWYRPSFVIEPQEIIHGEAKTNKKGEFEITFPALPDESVDKKNLPTFHYEITADVTDLNGETRSATTIVNVGYHALLANISIAEKLDKNNKNHKLSIDTKNLNDQFAPATGTIKVYKLQAPKQVLRPRPWKAPFYQDISEADFQNLFPNEVYTNEHEINNWPKGKLVLNEKFDTSVSKELALGKIKNWESGAYIILLESKDRFGQEVKDQIRTFLFSEKDKTVADNQLFSITTNKNSYKSDENALITFASAAEDIYITVSVEKQHEIIKKEVIRLNKNKKTISIPIEKEDVGGFAVHYSYAAFNSYKGSSIHISVPYPITKLEMETLSFRDKLEPGTEETWSFKIKGPQGEKVSAELLASMYDASLDQFKSHTWNFNPLEQPNYYAQNSSNARQSFGTNGFRLYSQNRDTKYYTTQSYDQINWFGLYFGASRDYMITRSNIARQKFNNNGVPPAAPELETTVATYRDELTNSVPIISMEDAELEEVVVSALQGKASGVQIYEEKENEFTGVSIRKNLQETAFFFPQLQTDDTGNIRFSFTTPEALTKWKLQLLAHTKNLESTVTKLETVTQKELMVIPNAPRFLREGDEITISTKIANLTEKQLSGKAVLQLFDATTGKTIDEKLFVSSEKDANIKEFIVEANGNTQVSWSLFIPEDVQAVQYKIIAKAGDYSDGEQNALPVLSNRMLVTETLPMWIKSNETKTFTLDKLKNTNSSSLKHHNLTLEMTSNPAWYAVQALPYLMEYPYDCSEQIFSRYYANALASHIANNNPRIQEVFNQWRNTDALLSNLEKNQELKAILIQETPWLRDAQTETEQKKRIALLFDLNKMNNELKKAKRQLEQNQMHNGAWSWFAGGRENRYITQHIVTGFGHLKHLKVETSEDAKMIEKAIKFLDAAFVQEYKDIRKYHKDVELSKDHLSHMQLHYIYMRSFFPEIKKSKEVQEITNYYQTQIKKYWLSRSLYAKGMMALISERFNDKKTAKAILKSLKENSITSEELGMYWKENSNSWFWYQAPIETQALLIEAFAEVGNVIQSEAKNLEDIDNLKIWLLKNKQTNSWKTTKATTEAVYALLLQGSDWLSVTDMVDIVIGNQKLDPKKLEAVKVEAGTGYFKTSWKGEEIKPEMAEVKLSKKGKGIAWGGLYWQYFEDLDKITSAETPLKLRKKLFLKKNTNLGEELSKITKDTKLQVGDLVRVRIELRSDRAMEFVHMKDMRAAGLEPVNVLSQYKWQDGLGYYESTKDAATNFFFDYLPKGVYVFEYDLRVNNSGHMSNGITTIQSMYAPEFSSHSEGVKITVE</sequence>
<dbReference type="SUPFAM" id="SSF48239">
    <property type="entry name" value="Terpenoid cyclases/Protein prenyltransferases"/>
    <property type="match status" value="1"/>
</dbReference>
<dbReference type="InterPro" id="IPR001599">
    <property type="entry name" value="Macroglobln_a2"/>
</dbReference>
<evidence type="ECO:0000313" key="6">
    <source>
        <dbReference type="EMBL" id="RCU58816.1"/>
    </source>
</evidence>
<dbReference type="Pfam" id="PF01835">
    <property type="entry name" value="MG2"/>
    <property type="match status" value="1"/>
</dbReference>
<feature type="domain" description="Alpha-2-macroglobulin" evidence="5">
    <location>
        <begin position="1256"/>
        <end position="1346"/>
    </location>
</feature>
<feature type="domain" description="Alpha-2-macroglobulin bait region" evidence="4">
    <location>
        <begin position="965"/>
        <end position="1105"/>
    </location>
</feature>
<keyword evidence="3" id="KW-0732">Signal</keyword>
<keyword evidence="2" id="KW-0175">Coiled coil</keyword>
<dbReference type="InterPro" id="IPR008930">
    <property type="entry name" value="Terpenoid_cyclase/PrenylTrfase"/>
</dbReference>
<dbReference type="EMBL" id="QPIG01000001">
    <property type="protein sequence ID" value="RCU58816.1"/>
    <property type="molecule type" value="Genomic_DNA"/>
</dbReference>
<dbReference type="GO" id="GO:0004866">
    <property type="term" value="F:endopeptidase inhibitor activity"/>
    <property type="evidence" value="ECO:0007669"/>
    <property type="project" value="InterPro"/>
</dbReference>
<dbReference type="Proteomes" id="UP000252249">
    <property type="component" value="Unassembled WGS sequence"/>
</dbReference>
<gene>
    <name evidence="6" type="ORF">DU428_05455</name>
</gene>
<feature type="coiled-coil region" evidence="2">
    <location>
        <begin position="1555"/>
        <end position="1582"/>
    </location>
</feature>
<dbReference type="Pfam" id="PF07703">
    <property type="entry name" value="A2M_BRD"/>
    <property type="match status" value="1"/>
</dbReference>
<evidence type="ECO:0000259" key="4">
    <source>
        <dbReference type="SMART" id="SM01359"/>
    </source>
</evidence>
<dbReference type="RefSeq" id="WP_113966278.1">
    <property type="nucleotide sequence ID" value="NZ_QNRP01000003.1"/>
</dbReference>
<dbReference type="InterPro" id="IPR041246">
    <property type="entry name" value="Bact_MG10"/>
</dbReference>
<dbReference type="InterPro" id="IPR051802">
    <property type="entry name" value="YfhM-like"/>
</dbReference>